<organism evidence="3 4">
    <name type="scientific">Deinococcus radiopugnans ATCC 19172</name>
    <dbReference type="NCBI Taxonomy" id="585398"/>
    <lineage>
        <taxon>Bacteria</taxon>
        <taxon>Thermotogati</taxon>
        <taxon>Deinococcota</taxon>
        <taxon>Deinococci</taxon>
        <taxon>Deinococcales</taxon>
        <taxon>Deinococcaceae</taxon>
        <taxon>Deinococcus</taxon>
    </lineage>
</organism>
<dbReference type="EMBL" id="JACHEW010000001">
    <property type="protein sequence ID" value="MBB6015013.1"/>
    <property type="molecule type" value="Genomic_DNA"/>
</dbReference>
<keyword evidence="5" id="KW-1185">Reference proteome</keyword>
<gene>
    <name evidence="3" type="ORF">FHR04_11075</name>
    <name evidence="2" type="ORF">HNQ04_000237</name>
</gene>
<protein>
    <submittedName>
        <fullName evidence="3">Uncharacterized protein</fullName>
    </submittedName>
</protein>
<evidence type="ECO:0000313" key="3">
    <source>
        <dbReference type="EMBL" id="TNM71005.1"/>
    </source>
</evidence>
<comment type="caution">
    <text evidence="3">The sequence shown here is derived from an EMBL/GenBank/DDBJ whole genome shotgun (WGS) entry which is preliminary data.</text>
</comment>
<accession>A0A5C4Y7K7</accession>
<feature type="region of interest" description="Disordered" evidence="1">
    <location>
        <begin position="55"/>
        <end position="81"/>
    </location>
</feature>
<dbReference type="Proteomes" id="UP000313988">
    <property type="component" value="Unassembled WGS sequence"/>
</dbReference>
<evidence type="ECO:0000313" key="5">
    <source>
        <dbReference type="Proteomes" id="UP000629870"/>
    </source>
</evidence>
<evidence type="ECO:0000313" key="2">
    <source>
        <dbReference type="EMBL" id="MBB6015013.1"/>
    </source>
</evidence>
<dbReference type="Pfam" id="PF18944">
    <property type="entry name" value="DUF5691"/>
    <property type="match status" value="1"/>
</dbReference>
<dbReference type="InterPro" id="IPR043746">
    <property type="entry name" value="DUF5691"/>
</dbReference>
<name>A0A5C4Y7K7_9DEIO</name>
<dbReference type="RefSeq" id="WP_139403315.1">
    <property type="nucleotide sequence ID" value="NZ_JACHEW010000001.1"/>
</dbReference>
<sequence length="520" mass="56245">MNDLNVLLAAAMVGTARATLPAPAGTPLAAALNSVTRDDAEATLLARAALAGLATRAGRRPEPAPPLPAPAPAETRPEAPSRVTRHLPHLLDSPVLPEWLTLCASAGWRVPPAFLPALLDWGSRADEEARAPLRQVLGERGRWLAGFSSDWRWLHAPGQTEAGRMDEATWGDATEAGREALFRTLRADAPDASRAFLLTQLKAERVGVRRRLLAVLDETWTVADGALEPLLEDTLTDRSEDVQGQARRLLQRLPGSAYNARMAARLKAMRGEEKVGWLGRLTGQRNFTLTLPEVPEAELKRDGLEPVKRPATRLRQLMNVTHPGVLLSTLELTPAELVGLAVHFEAERELSGAVHAALSSGAQDDGCAGVADALVPHLRGRGSSHRPHLAQMLGVVSPACRVAELQTALRGHQSSSVLALLQGLPPPWPAHLSGEVLRELVRAIRKAESPYAAYEKHSDWDHAWMGVLTLAQTHAAPDAPRPAPLPADAPEYARQTLNTLYADLELRAQLHADFAAQERR</sequence>
<reference evidence="2 5" key="2">
    <citation type="submission" date="2020-08" db="EMBL/GenBank/DDBJ databases">
        <title>Genomic Encyclopedia of Type Strains, Phase IV (KMG-IV): sequencing the most valuable type-strain genomes for metagenomic binning, comparative biology and taxonomic classification.</title>
        <authorList>
            <person name="Goeker M."/>
        </authorList>
    </citation>
    <scope>NUCLEOTIDE SEQUENCE [LARGE SCALE GENOMIC DNA]</scope>
    <source>
        <strain evidence="2 5">DSM 12027</strain>
    </source>
</reference>
<dbReference type="AlphaFoldDB" id="A0A5C4Y7K7"/>
<dbReference type="EMBL" id="VDMO01000010">
    <property type="protein sequence ID" value="TNM71005.1"/>
    <property type="molecule type" value="Genomic_DNA"/>
</dbReference>
<dbReference type="OrthoDB" id="73988at2"/>
<evidence type="ECO:0000256" key="1">
    <source>
        <dbReference type="SAM" id="MobiDB-lite"/>
    </source>
</evidence>
<proteinExistence type="predicted"/>
<reference evidence="3 4" key="1">
    <citation type="submission" date="2019-06" db="EMBL/GenBank/DDBJ databases">
        <title>Genome sequence of Deinococcus radiopugnans ATCC 19172.</title>
        <authorList>
            <person name="Maclea K.S."/>
            <person name="Maynard C.R."/>
        </authorList>
    </citation>
    <scope>NUCLEOTIDE SEQUENCE [LARGE SCALE GENOMIC DNA]</scope>
    <source>
        <strain evidence="3 4">ATCC 19172</strain>
    </source>
</reference>
<dbReference type="Proteomes" id="UP000629870">
    <property type="component" value="Unassembled WGS sequence"/>
</dbReference>
<evidence type="ECO:0000313" key="4">
    <source>
        <dbReference type="Proteomes" id="UP000313988"/>
    </source>
</evidence>